<dbReference type="OrthoDB" id="35139at2759"/>
<evidence type="ECO:0000256" key="1">
    <source>
        <dbReference type="ARBA" id="ARBA00007151"/>
    </source>
</evidence>
<accession>A0A1X6P3Z7</accession>
<sequence>MSLLMRDPMMARMACMFMRHGEKTKSMALIEEAVVELRRRHGVERPVEFIRSAVENAKPLVETVKWKAGGRAIQMPVPCRPARAESLALRMLRDSFRLRKEHGAGLRLAAELVDLSKKTGRTRGRRDDMHRAAEANKAYVYFRKA</sequence>
<reference evidence="5 6" key="1">
    <citation type="submission" date="2017-03" db="EMBL/GenBank/DDBJ databases">
        <title>WGS assembly of Porphyra umbilicalis.</title>
        <authorList>
            <person name="Brawley S.H."/>
            <person name="Blouin N.A."/>
            <person name="Ficko-Blean E."/>
            <person name="Wheeler G.L."/>
            <person name="Lohr M."/>
            <person name="Goodson H.V."/>
            <person name="Jenkins J.W."/>
            <person name="Blaby-Haas C.E."/>
            <person name="Helliwell K.E."/>
            <person name="Chan C."/>
            <person name="Marriage T."/>
            <person name="Bhattacharya D."/>
            <person name="Klein A.S."/>
            <person name="Badis Y."/>
            <person name="Brodie J."/>
            <person name="Cao Y."/>
            <person name="Collen J."/>
            <person name="Dittami S.M."/>
            <person name="Gachon C.M."/>
            <person name="Green B.R."/>
            <person name="Karpowicz S."/>
            <person name="Kim J.W."/>
            <person name="Kudahl U."/>
            <person name="Lin S."/>
            <person name="Michel G."/>
            <person name="Mittag M."/>
            <person name="Olson B.J."/>
            <person name="Pangilinan J."/>
            <person name="Peng Y."/>
            <person name="Qiu H."/>
            <person name="Shu S."/>
            <person name="Singer J.T."/>
            <person name="Smith A.G."/>
            <person name="Sprecher B.N."/>
            <person name="Wagner V."/>
            <person name="Wang W."/>
            <person name="Wang Z.-Y."/>
            <person name="Yan J."/>
            <person name="Yarish C."/>
            <person name="Zoeuner-Riek S."/>
            <person name="Zhuang Y."/>
            <person name="Zou Y."/>
            <person name="Lindquist E.A."/>
            <person name="Grimwood J."/>
            <person name="Barry K."/>
            <person name="Rokhsar D.S."/>
            <person name="Schmutz J."/>
            <person name="Stiller J.W."/>
            <person name="Grossman A.R."/>
            <person name="Prochnik S.E."/>
        </authorList>
    </citation>
    <scope>NUCLEOTIDE SEQUENCE [LARGE SCALE GENOMIC DNA]</scope>
    <source>
        <strain evidence="5">4086291</strain>
    </source>
</reference>
<dbReference type="SUPFAM" id="SSF47973">
    <property type="entry name" value="Ribosomal protein S7"/>
    <property type="match status" value="1"/>
</dbReference>
<dbReference type="EMBL" id="KV918899">
    <property type="protein sequence ID" value="OSX75577.1"/>
    <property type="molecule type" value="Genomic_DNA"/>
</dbReference>
<dbReference type="Pfam" id="PF00177">
    <property type="entry name" value="Ribosomal_S7"/>
    <property type="match status" value="1"/>
</dbReference>
<dbReference type="GO" id="GO:1990904">
    <property type="term" value="C:ribonucleoprotein complex"/>
    <property type="evidence" value="ECO:0007669"/>
    <property type="project" value="UniProtKB-KW"/>
</dbReference>
<evidence type="ECO:0000313" key="5">
    <source>
        <dbReference type="EMBL" id="OSX75577.1"/>
    </source>
</evidence>
<keyword evidence="6" id="KW-1185">Reference proteome</keyword>
<dbReference type="InterPro" id="IPR023798">
    <property type="entry name" value="Ribosomal_uS7_dom"/>
</dbReference>
<gene>
    <name evidence="5" type="ORF">BU14_0231s0030</name>
</gene>
<dbReference type="Gene3D" id="1.10.455.10">
    <property type="entry name" value="Ribosomal protein S7 domain"/>
    <property type="match status" value="1"/>
</dbReference>
<dbReference type="GO" id="GO:0005840">
    <property type="term" value="C:ribosome"/>
    <property type="evidence" value="ECO:0007669"/>
    <property type="project" value="UniProtKB-KW"/>
</dbReference>
<dbReference type="InterPro" id="IPR000235">
    <property type="entry name" value="Ribosomal_uS7"/>
</dbReference>
<evidence type="ECO:0000256" key="2">
    <source>
        <dbReference type="ARBA" id="ARBA00022980"/>
    </source>
</evidence>
<dbReference type="PANTHER" id="PTHR11205">
    <property type="entry name" value="RIBOSOMAL PROTEIN S7"/>
    <property type="match status" value="1"/>
</dbReference>
<comment type="similarity">
    <text evidence="1">Belongs to the universal ribosomal protein uS7 family.</text>
</comment>
<dbReference type="InterPro" id="IPR036823">
    <property type="entry name" value="Ribosomal_uS7_dom_sf"/>
</dbReference>
<evidence type="ECO:0000313" key="6">
    <source>
        <dbReference type="Proteomes" id="UP000218209"/>
    </source>
</evidence>
<evidence type="ECO:0000256" key="3">
    <source>
        <dbReference type="ARBA" id="ARBA00023274"/>
    </source>
</evidence>
<name>A0A1X6P3Z7_PORUM</name>
<keyword evidence="3" id="KW-0687">Ribonucleoprotein</keyword>
<dbReference type="Proteomes" id="UP000218209">
    <property type="component" value="Unassembled WGS sequence"/>
</dbReference>
<feature type="domain" description="Small ribosomal subunit protein uS7" evidence="4">
    <location>
        <begin position="7"/>
        <end position="137"/>
    </location>
</feature>
<proteinExistence type="inferred from homology"/>
<protein>
    <recommendedName>
        <fullName evidence="4">Small ribosomal subunit protein uS7 domain-containing protein</fullName>
    </recommendedName>
</protein>
<evidence type="ECO:0000259" key="4">
    <source>
        <dbReference type="Pfam" id="PF00177"/>
    </source>
</evidence>
<organism evidence="5 6">
    <name type="scientific">Porphyra umbilicalis</name>
    <name type="common">Purple laver</name>
    <name type="synonym">Red alga</name>
    <dbReference type="NCBI Taxonomy" id="2786"/>
    <lineage>
        <taxon>Eukaryota</taxon>
        <taxon>Rhodophyta</taxon>
        <taxon>Bangiophyceae</taxon>
        <taxon>Bangiales</taxon>
        <taxon>Bangiaceae</taxon>
        <taxon>Porphyra</taxon>
    </lineage>
</organism>
<dbReference type="GO" id="GO:0006412">
    <property type="term" value="P:translation"/>
    <property type="evidence" value="ECO:0007669"/>
    <property type="project" value="InterPro"/>
</dbReference>
<keyword evidence="2" id="KW-0689">Ribosomal protein</keyword>
<dbReference type="PIRSF" id="PIRSF002122">
    <property type="entry name" value="RPS7p_RPS7a_RPS5e_RPS7o"/>
    <property type="match status" value="1"/>
</dbReference>
<dbReference type="AlphaFoldDB" id="A0A1X6P3Z7"/>